<reference evidence="18" key="2">
    <citation type="submission" date="2025-08" db="UniProtKB">
        <authorList>
            <consortium name="Ensembl"/>
        </authorList>
    </citation>
    <scope>IDENTIFICATION</scope>
</reference>
<feature type="region of interest" description="Disordered" evidence="10">
    <location>
        <begin position="2007"/>
        <end position="2060"/>
    </location>
</feature>
<feature type="compositionally biased region" description="Basic and acidic residues" evidence="10">
    <location>
        <begin position="1751"/>
        <end position="1773"/>
    </location>
</feature>
<dbReference type="PANTHER" id="PTHR47049">
    <property type="entry name" value="PIEZO-TYPE MECHANOSENSITIVE ION CHANNEL HOMOLOG"/>
    <property type="match status" value="1"/>
</dbReference>
<keyword evidence="8 11" id="KW-0472">Membrane</keyword>
<dbReference type="InterPro" id="IPR031334">
    <property type="entry name" value="Piezo_cap_dom"/>
</dbReference>
<evidence type="ECO:0000256" key="2">
    <source>
        <dbReference type="ARBA" id="ARBA00007821"/>
    </source>
</evidence>
<dbReference type="PANTHER" id="PTHR47049:SF6">
    <property type="entry name" value="PIEZO-TYPE MECHANOSENSITIVE ION CHANNEL COMPONENT"/>
    <property type="match status" value="1"/>
</dbReference>
<evidence type="ECO:0000256" key="1">
    <source>
        <dbReference type="ARBA" id="ARBA00004651"/>
    </source>
</evidence>
<feature type="compositionally biased region" description="Basic and acidic residues" evidence="10">
    <location>
        <begin position="404"/>
        <end position="414"/>
    </location>
</feature>
<feature type="transmembrane region" description="Helical" evidence="11">
    <location>
        <begin position="1195"/>
        <end position="1218"/>
    </location>
</feature>
<dbReference type="Pfam" id="PF24874">
    <property type="entry name" value="Piezo_THU9_anchor"/>
    <property type="match status" value="1"/>
</dbReference>
<evidence type="ECO:0000256" key="12">
    <source>
        <dbReference type="SAM" id="SignalP"/>
    </source>
</evidence>
<feature type="domain" description="Piezo TM25-28" evidence="14">
    <location>
        <begin position="1149"/>
        <end position="1512"/>
    </location>
</feature>
<feature type="transmembrane region" description="Helical" evidence="11">
    <location>
        <begin position="1933"/>
        <end position="1958"/>
    </location>
</feature>
<evidence type="ECO:0000256" key="3">
    <source>
        <dbReference type="ARBA" id="ARBA00022448"/>
    </source>
</evidence>
<dbReference type="InParanoid" id="A0A3Q1JB15"/>
<comment type="subcellular location">
    <subcellularLocation>
        <location evidence="1">Cell membrane</location>
        <topology evidence="1">Multi-pass membrane protein</topology>
    </subcellularLocation>
</comment>
<feature type="transmembrane region" description="Helical" evidence="11">
    <location>
        <begin position="1170"/>
        <end position="1189"/>
    </location>
</feature>
<feature type="domain" description="Piezo THU9 and anchor" evidence="17">
    <location>
        <begin position="2175"/>
        <end position="2411"/>
    </location>
</feature>
<feature type="chain" id="PRO_5030080343" evidence="12">
    <location>
        <begin position="21"/>
        <end position="2744"/>
    </location>
</feature>
<proteinExistence type="inferred from homology"/>
<evidence type="ECO:0000259" key="16">
    <source>
        <dbReference type="Pfam" id="PF24871"/>
    </source>
</evidence>
<feature type="transmembrane region" description="Helical" evidence="11">
    <location>
        <begin position="644"/>
        <end position="663"/>
    </location>
</feature>
<organism evidence="18 19">
    <name type="scientific">Anabas testudineus</name>
    <name type="common">Climbing perch</name>
    <name type="synonym">Anthias testudineus</name>
    <dbReference type="NCBI Taxonomy" id="64144"/>
    <lineage>
        <taxon>Eukaryota</taxon>
        <taxon>Metazoa</taxon>
        <taxon>Chordata</taxon>
        <taxon>Craniata</taxon>
        <taxon>Vertebrata</taxon>
        <taxon>Euteleostomi</taxon>
        <taxon>Actinopterygii</taxon>
        <taxon>Neopterygii</taxon>
        <taxon>Teleostei</taxon>
        <taxon>Neoteleostei</taxon>
        <taxon>Acanthomorphata</taxon>
        <taxon>Anabantaria</taxon>
        <taxon>Anabantiformes</taxon>
        <taxon>Anabantoidei</taxon>
        <taxon>Anabantidae</taxon>
        <taxon>Anabas</taxon>
    </lineage>
</organism>
<feature type="compositionally biased region" description="Acidic residues" evidence="10">
    <location>
        <begin position="147"/>
        <end position="175"/>
    </location>
</feature>
<keyword evidence="19" id="KW-1185">Reference proteome</keyword>
<feature type="transmembrane region" description="Helical" evidence="11">
    <location>
        <begin position="2349"/>
        <end position="2368"/>
    </location>
</feature>
<keyword evidence="3" id="KW-0813">Transport</keyword>
<evidence type="ECO:0000313" key="18">
    <source>
        <dbReference type="Ensembl" id="ENSATEP00000028349.2"/>
    </source>
</evidence>
<reference evidence="18" key="3">
    <citation type="submission" date="2025-09" db="UniProtKB">
        <authorList>
            <consortium name="Ensembl"/>
        </authorList>
    </citation>
    <scope>IDENTIFICATION</scope>
</reference>
<evidence type="ECO:0000256" key="6">
    <source>
        <dbReference type="ARBA" id="ARBA00022989"/>
    </source>
</evidence>
<dbReference type="GeneTree" id="ENSGT00940000154456"/>
<dbReference type="InterPro" id="IPR056768">
    <property type="entry name" value="THU_Piezo"/>
</dbReference>
<comment type="similarity">
    <text evidence="2">Belongs to the PIEZO (TC 1.A.75) family.</text>
</comment>
<feature type="domain" description="Piezo non-specific cation channel cap" evidence="13">
    <location>
        <begin position="2450"/>
        <end position="2741"/>
    </location>
</feature>
<reference evidence="18" key="1">
    <citation type="submission" date="2021-04" db="EMBL/GenBank/DDBJ databases">
        <authorList>
            <consortium name="Wellcome Sanger Institute Data Sharing"/>
        </authorList>
    </citation>
    <scope>NUCLEOTIDE SEQUENCE [LARGE SCALE GENOMIC DNA]</scope>
</reference>
<evidence type="ECO:0000256" key="5">
    <source>
        <dbReference type="ARBA" id="ARBA00022692"/>
    </source>
</evidence>
<feature type="transmembrane region" description="Helical" evidence="11">
    <location>
        <begin position="2316"/>
        <end position="2337"/>
    </location>
</feature>
<keyword evidence="6 11" id="KW-1133">Transmembrane helix</keyword>
<feature type="region of interest" description="Disordered" evidence="10">
    <location>
        <begin position="147"/>
        <end position="176"/>
    </location>
</feature>
<dbReference type="Proteomes" id="UP000265040">
    <property type="component" value="Chromosome 17"/>
</dbReference>
<keyword evidence="5 11" id="KW-0812">Transmembrane</keyword>
<name>A0A3Q1JB15_ANATE</name>
<evidence type="ECO:0000256" key="9">
    <source>
        <dbReference type="ARBA" id="ARBA00023303"/>
    </source>
</evidence>
<evidence type="ECO:0000256" key="10">
    <source>
        <dbReference type="SAM" id="MobiDB-lite"/>
    </source>
</evidence>
<feature type="transmembrane region" description="Helical" evidence="11">
    <location>
        <begin position="771"/>
        <end position="790"/>
    </location>
</feature>
<feature type="region of interest" description="Disordered" evidence="10">
    <location>
        <begin position="389"/>
        <end position="414"/>
    </location>
</feature>
<evidence type="ECO:0000259" key="14">
    <source>
        <dbReference type="Pfam" id="PF15917"/>
    </source>
</evidence>
<evidence type="ECO:0000256" key="4">
    <source>
        <dbReference type="ARBA" id="ARBA00022475"/>
    </source>
</evidence>
<feature type="transmembrane region" description="Helical" evidence="11">
    <location>
        <begin position="2277"/>
        <end position="2295"/>
    </location>
</feature>
<evidence type="ECO:0000256" key="7">
    <source>
        <dbReference type="ARBA" id="ARBA00023065"/>
    </source>
</evidence>
<feature type="transmembrane region" description="Helical" evidence="11">
    <location>
        <begin position="1003"/>
        <end position="1021"/>
    </location>
</feature>
<feature type="transmembrane region" description="Helical" evidence="11">
    <location>
        <begin position="2247"/>
        <end position="2265"/>
    </location>
</feature>
<feature type="transmembrane region" description="Helical" evidence="11">
    <location>
        <begin position="588"/>
        <end position="607"/>
    </location>
</feature>
<feature type="transmembrane region" description="Helical" evidence="11">
    <location>
        <begin position="1881"/>
        <end position="1901"/>
    </location>
</feature>
<dbReference type="GO" id="GO:0008381">
    <property type="term" value="F:mechanosensitive monoatomic ion channel activity"/>
    <property type="evidence" value="ECO:0007669"/>
    <property type="project" value="InterPro"/>
</dbReference>
<feature type="transmembrane region" description="Helical" evidence="11">
    <location>
        <begin position="613"/>
        <end position="632"/>
    </location>
</feature>
<feature type="transmembrane region" description="Helical" evidence="11">
    <location>
        <begin position="696"/>
        <end position="717"/>
    </location>
</feature>
<accession>A0A3Q1JB15</accession>
<dbReference type="InterPro" id="IPR027272">
    <property type="entry name" value="Piezo"/>
</dbReference>
<keyword evidence="7" id="KW-0406">Ion transport</keyword>
<feature type="transmembrane region" description="Helical" evidence="11">
    <location>
        <begin position="1107"/>
        <end position="1125"/>
    </location>
</feature>
<feature type="transmembrane region" description="Helical" evidence="11">
    <location>
        <begin position="2389"/>
        <end position="2413"/>
    </location>
</feature>
<feature type="transmembrane region" description="Helical" evidence="11">
    <location>
        <begin position="823"/>
        <end position="843"/>
    </location>
</feature>
<feature type="transmembrane region" description="Helical" evidence="11">
    <location>
        <begin position="249"/>
        <end position="272"/>
    </location>
</feature>
<feature type="compositionally biased region" description="Basic and acidic residues" evidence="10">
    <location>
        <begin position="2028"/>
        <end position="2039"/>
    </location>
</feature>
<evidence type="ECO:0000256" key="11">
    <source>
        <dbReference type="SAM" id="Phobius"/>
    </source>
</evidence>
<feature type="transmembrane region" description="Helical" evidence="11">
    <location>
        <begin position="1055"/>
        <end position="1077"/>
    </location>
</feature>
<feature type="transmembrane region" description="Helical" evidence="11">
    <location>
        <begin position="226"/>
        <end position="242"/>
    </location>
</feature>
<feature type="transmembrane region" description="Helical" evidence="11">
    <location>
        <begin position="315"/>
        <end position="339"/>
    </location>
</feature>
<feature type="transmembrane region" description="Helical" evidence="11">
    <location>
        <begin position="474"/>
        <end position="494"/>
    </location>
</feature>
<gene>
    <name evidence="18" type="primary">PIEZO2</name>
</gene>
<dbReference type="Pfam" id="PF15917">
    <property type="entry name" value="Piezo_TM25-28"/>
    <property type="match status" value="1"/>
</dbReference>
<feature type="transmembrane region" description="Helical" evidence="11">
    <location>
        <begin position="1230"/>
        <end position="1249"/>
    </location>
</feature>
<evidence type="ECO:0000259" key="13">
    <source>
        <dbReference type="Pfam" id="PF12166"/>
    </source>
</evidence>
<dbReference type="Pfam" id="PF24871">
    <property type="entry name" value="Piezo_TM1-24"/>
    <property type="match status" value="1"/>
</dbReference>
<feature type="transmembrane region" description="Helical" evidence="11">
    <location>
        <begin position="1027"/>
        <end position="1043"/>
    </location>
</feature>
<protein>
    <submittedName>
        <fullName evidence="18">Uncharacterized protein</fullName>
    </submittedName>
</protein>
<evidence type="ECO:0000256" key="8">
    <source>
        <dbReference type="ARBA" id="ARBA00023136"/>
    </source>
</evidence>
<dbReference type="InterPro" id="IPR056770">
    <property type="entry name" value="Piezo_THU9_anchor"/>
</dbReference>
<dbReference type="InterPro" id="IPR031805">
    <property type="entry name" value="Piezo_TM25-28"/>
</dbReference>
<feature type="domain" description="Piezo transmembrane helical unit" evidence="15">
    <location>
        <begin position="1888"/>
        <end position="2008"/>
    </location>
</feature>
<feature type="region of interest" description="Disordered" evidence="10">
    <location>
        <begin position="1373"/>
        <end position="1410"/>
    </location>
</feature>
<keyword evidence="12" id="KW-0732">Signal</keyword>
<feature type="region of interest" description="Disordered" evidence="10">
    <location>
        <begin position="1734"/>
        <end position="1837"/>
    </location>
</feature>
<feature type="compositionally biased region" description="Acidic residues" evidence="10">
    <location>
        <begin position="1734"/>
        <end position="1746"/>
    </location>
</feature>
<feature type="transmembrane region" description="Helical" evidence="11">
    <location>
        <begin position="939"/>
        <end position="960"/>
    </location>
</feature>
<keyword evidence="9" id="KW-0407">Ion channel</keyword>
<evidence type="ECO:0000313" key="19">
    <source>
        <dbReference type="Proteomes" id="UP000265040"/>
    </source>
</evidence>
<dbReference type="Pfam" id="PF23188">
    <property type="entry name" value="THU_Piezo1"/>
    <property type="match status" value="1"/>
</dbReference>
<feature type="region of interest" description="Disordered" evidence="10">
    <location>
        <begin position="2076"/>
        <end position="2128"/>
    </location>
</feature>
<sequence>MASQVVCGLVFRLLLPVCLAAGEFSHFLRILMDLRQGHTGRLLQSLCFTSMSFLLLHIIYQITVNSLLAGNSIASDFNCSTWEKSIRQIGFESVIGADAGNGIRVFIPDIGMFMVSLAIWLLCRSLVQKRPPEDMAQYNADFEAEEQVAGYEAEEDEDDDDIYEEEEEDEEEEEAKESTKMKILRLVAEVASKVKEIIGNLITTAGKVVVTILLGMTGIMQPSLTSAVYFFIFLFLCTWWSLCRTFNTLLFSCMCVLIAIFSAGHIIVIYLYQFQFFQESIPPGDNYTSVFGISPIIQSNCSNTWKLTVHPQRKWYHFVNPIMLLILYYTLATLIRLWLQEPIDQLMVRTADPNSVAPVPTSNGTSFDFVTAANGPVRLDLYSTPKYKMDQPTDETGELSLEGGEEKSEGGEEGMKKRGVGAMVKVFHFIMKQSYICALIAMMAWSITYVSWLTFVFLMWSCMLWMVKDRRRYAMLSSPFMVAYGNLLIVLQYIWTFENMTYISGLFVEKKNPFHSLSSKVLCLLSFWLLLRQTLTERREKQKEDSAGLSDVHHILVPFSDLLLCFIEEEDSEEGGEQDIMHVLGNMVMAMLVKYWIYICGGMFFFVSFEGTIVMYKIIYMMMFLSCVALYQVHYEWWRRILKYFWMSVVMYTMLVLTLVYTFQFNNSFHFWNKVLGMDKNGLKDLGLEQFSLAKLFTRIFIPTSFLLACILHLHYFHDRFLQLTDLQAVVAKEESTIYSHAKVNGRVYLIMNRWVSACFLWHPSPSLNTFHLPLFSLVGLSIQVCLVFITSSSDLKNKWHLVVDRLTVLFLKFLEYFHKLQLFIWWLLEIHIIKIVSCYIVLVSLKEVSLLNYVFLVSWAFALPYSHFRPLASSVCTVWTCVIIVCKMLYQLKSIDPPSYSKNCSEKTLLHISLSTSLLYKEPVDPANWVGLQKSDDLLGYLTNNLLMLALLAFEITIYRHQQFFRLRNKLSPPAAQIIFHDITRQHLDIGIIHFVKYFINYFFYKFGLETCLLLGVNVIGQRMDFYAMLHAFALIAVMYRRRRKAIAEIWPKYCCFLACMLTFQYLVCIGIPPAACKDYPWTTTDTNVVKWLYIPDFRSRPNPLFLIYDFMLLLCASLQRQIFEDENKAAVRLMAGDNVEICRDLDAASFSVHNPVPDFIHCRSYLDMLKVIMFSYLFWFVLTIIFITGTTRISVFCMGYLVACFYFLLFGGELLLKPIKKILHYWDFLIAYNIFVITMKNILSILACGYIKSLVKNHCWLIQLLSLACTIKDYILYVSGDQCELPSNEAGIIWDSICFAFLLLQRRVFMSYYFLHVVADIRASQILASRGAELFQATIVKAVRARLEEERKSVEQLKRQMERIKVRQQKFKRGKEKMLSMAQESGDGQTLIQPEDDDDDDAQRTKAKTKKKQWWRPWVDHASMVRSGDYYLFETDSEEEEEEEEKKDDEPPKKSAFQRAIGKFVSAVLALPKSIIKLPKTILQYVVKAGKFLYHAWITDPKAALKARGKEKRKFWKKYTRGLSDGQEKGDETKKSGGPDNIIKRVFNIIKFTWVLFQTTVESFTKWMNEMCREYMDISTVLRIERCMLTREVKKGNVPSRESIHYLYQKAMRLNMSRQASLDQLSEDESTSGSIRVRRRRRVCHLESQDSTASRDSITSNNTEATNLFSRQSTLEELDGMPECIPKTSERARPKLRKMYCMDMSNSSLDSGSTTQCVTLYSRQGTADTIEEVEDEQDQGEPEGAECVHSAEEKDFITESDDGGRQQDKMQKGGQVGLLYTPDTDASKTSDADVPPSYSKAVSFDRLELSDDESDMEGKRRMLMTSDSRSDSRSDIMLPSMTTELTASELLLNKMFHDEELEQSDKFYQNQPLVLQLCYALYNMLVAHSEMVCYLVIIINHMVSASCATLVLPITIFLWAMLSVPRPSKRYWMTAIVYTEVTIVTKYFFQFGFFPFNQNKMEKNKPYHPPNIIGVEKKDGYVHYDLVQLLALFFHRSILKCHGLWDDDDPKEKKEPPPQSESEDEGKDKEESEKESEPPSSMISERRGSNHTLRSINFGTSIDSGHVQVHYPQQQTYQRRKSSSGGSHISHSSRSLHPSARSKRGSTASHNSSRKDGSLPSIHQKTRKEMIMEKLREQLYKGKAFIIKRFMEIYLPMRQFFYNLIHPDYSAVTDVYVLMFLADTVDFIIIVFGFWAFGKHSAADITSSLSEDQVPGPFLVMVLIQFGTMVVDRALYLRKSVMGKVIFQVILVFGIHFWMFFILPGVTEKRFSENIVAQMWYFVKCIYFGLSAYQIRCGYPTRVLGNFLTKSYNYVNLFLFQGFRLVPFLTELRAVMDWVWTDTSLSLSSWICVEDIYAHIFILKCWRESEKRYPQPRGQKKKKVVKYGMGGMIVVLLICIVWFPLLFMSLVKSVAGVVNPPLDVSFEITLAGFQPIFTMSAQQKQLHSVKPDQFVQFWKRYVGNDEALQWLESYRSDDLYIAELKGSSNSLWTISPPSRANLMEMLGLNEDFPITVSWSVQRNLTFGAKAEIASGKRVTFLDPTTKTDLIKLLNGTETNAQVTLRDIFPRYIRAPSDSDAKPVEQLYKGSNKQMLNITVTLMRSGNESGQVQEWWIVNQTEPGPIEKSNPKYKYEAGLEIYVFSDPVSPPSLGFLAGYGIMGLYASVVLVIGKFVREFFSGISHTIMFEELPNVDRILKLCTDIFLVRETGELDLEEDMYAKLIFLYRSPETMIKWTREKTQ</sequence>
<evidence type="ECO:0000259" key="17">
    <source>
        <dbReference type="Pfam" id="PF24874"/>
    </source>
</evidence>
<feature type="compositionally biased region" description="Low complexity" evidence="10">
    <location>
        <begin position="2085"/>
        <end position="2101"/>
    </location>
</feature>
<dbReference type="Ensembl" id="ENSATET00000028790.3">
    <property type="protein sequence ID" value="ENSATEP00000028349.2"/>
    <property type="gene ID" value="ENSATEG00000019170.3"/>
</dbReference>
<feature type="domain" description="Piezo TM1-24" evidence="16">
    <location>
        <begin position="34"/>
        <end position="723"/>
    </location>
</feature>
<dbReference type="Pfam" id="PF12166">
    <property type="entry name" value="Piezo_cap"/>
    <property type="match status" value="1"/>
</dbReference>
<feature type="signal peptide" evidence="12">
    <location>
        <begin position="1"/>
        <end position="20"/>
    </location>
</feature>
<evidence type="ECO:0000259" key="15">
    <source>
        <dbReference type="Pfam" id="PF23188"/>
    </source>
</evidence>
<feature type="transmembrane region" description="Helical" evidence="11">
    <location>
        <begin position="2220"/>
        <end position="2238"/>
    </location>
</feature>
<dbReference type="InterPro" id="IPR056769">
    <property type="entry name" value="Piezo_TM1-24"/>
</dbReference>
<dbReference type="GO" id="GO:0005886">
    <property type="term" value="C:plasma membrane"/>
    <property type="evidence" value="ECO:0007669"/>
    <property type="project" value="UniProtKB-SubCell"/>
</dbReference>
<feature type="transmembrane region" description="Helical" evidence="11">
    <location>
        <begin position="201"/>
        <end position="220"/>
    </location>
</feature>
<feature type="transmembrane region" description="Helical" evidence="11">
    <location>
        <begin position="2177"/>
        <end position="2200"/>
    </location>
</feature>
<feature type="transmembrane region" description="Helical" evidence="11">
    <location>
        <begin position="2654"/>
        <end position="2674"/>
    </location>
</feature>
<keyword evidence="4" id="KW-1003">Cell membrane</keyword>
<feature type="transmembrane region" description="Helical" evidence="11">
    <location>
        <begin position="1908"/>
        <end position="1927"/>
    </location>
</feature>
<feature type="transmembrane region" description="Helical" evidence="11">
    <location>
        <begin position="849"/>
        <end position="866"/>
    </location>
</feature>
<feature type="compositionally biased region" description="Polar residues" evidence="10">
    <location>
        <begin position="1384"/>
        <end position="1394"/>
    </location>
</feature>
<feature type="transmembrane region" description="Helical" evidence="11">
    <location>
        <begin position="110"/>
        <end position="127"/>
    </location>
</feature>